<dbReference type="Proteomes" id="UP000198785">
    <property type="component" value="Unassembled WGS sequence"/>
</dbReference>
<dbReference type="InterPro" id="IPR011990">
    <property type="entry name" value="TPR-like_helical_dom_sf"/>
</dbReference>
<protein>
    <recommendedName>
        <fullName evidence="3">Tetratricopeptide repeat-containing protein</fullName>
    </recommendedName>
</protein>
<gene>
    <name evidence="1" type="ORF">SAMN05660206_10525</name>
</gene>
<dbReference type="AlphaFoldDB" id="A0A1I6SQ14"/>
<evidence type="ECO:0000313" key="2">
    <source>
        <dbReference type="Proteomes" id="UP000198785"/>
    </source>
</evidence>
<dbReference type="STRING" id="683125.SAMN05660206_10525"/>
<evidence type="ECO:0008006" key="3">
    <source>
        <dbReference type="Google" id="ProtNLM"/>
    </source>
</evidence>
<dbReference type="RefSeq" id="WP_093365078.1">
    <property type="nucleotide sequence ID" value="NZ_FOZZ01000005.1"/>
</dbReference>
<keyword evidence="2" id="KW-1185">Reference proteome</keyword>
<name>A0A1I6SQ14_9SPHI</name>
<organism evidence="1 2">
    <name type="scientific">Sphingobacterium wenxiniae</name>
    <dbReference type="NCBI Taxonomy" id="683125"/>
    <lineage>
        <taxon>Bacteria</taxon>
        <taxon>Pseudomonadati</taxon>
        <taxon>Bacteroidota</taxon>
        <taxon>Sphingobacteriia</taxon>
        <taxon>Sphingobacteriales</taxon>
        <taxon>Sphingobacteriaceae</taxon>
        <taxon>Sphingobacterium</taxon>
    </lineage>
</organism>
<sequence length="157" mass="18102">MKQPIPTIVFIFLSLCAQAHNGYIDSLQRVLKQASDFNKKIAIQQQIADWYRSSEQYSEAISMANLSLQNSLDISSHNLDVTRSYWLLSNIYTNMENFEMAREYVDKAYQSAEAQNSPLPMAYAHYAEVILQRTLFDADIPIQKLHEALSKIKHPKE</sequence>
<evidence type="ECO:0000313" key="1">
    <source>
        <dbReference type="EMBL" id="SFS79032.1"/>
    </source>
</evidence>
<accession>A0A1I6SQ14</accession>
<reference evidence="1 2" key="1">
    <citation type="submission" date="2016-10" db="EMBL/GenBank/DDBJ databases">
        <authorList>
            <person name="de Groot N.N."/>
        </authorList>
    </citation>
    <scope>NUCLEOTIDE SEQUENCE [LARGE SCALE GENOMIC DNA]</scope>
    <source>
        <strain evidence="1 2">DSM 22789</strain>
    </source>
</reference>
<dbReference type="Pfam" id="PF13181">
    <property type="entry name" value="TPR_8"/>
    <property type="match status" value="1"/>
</dbReference>
<proteinExistence type="predicted"/>
<dbReference type="OrthoDB" id="9900221at2"/>
<dbReference type="EMBL" id="FOZZ01000005">
    <property type="protein sequence ID" value="SFS79032.1"/>
    <property type="molecule type" value="Genomic_DNA"/>
</dbReference>
<dbReference type="Gene3D" id="1.25.40.10">
    <property type="entry name" value="Tetratricopeptide repeat domain"/>
    <property type="match status" value="1"/>
</dbReference>
<dbReference type="SUPFAM" id="SSF48452">
    <property type="entry name" value="TPR-like"/>
    <property type="match status" value="1"/>
</dbReference>
<dbReference type="InterPro" id="IPR019734">
    <property type="entry name" value="TPR_rpt"/>
</dbReference>